<protein>
    <submittedName>
        <fullName evidence="3">Uncharacterized protein</fullName>
    </submittedName>
</protein>
<keyword evidence="1" id="KW-0175">Coiled coil</keyword>
<dbReference type="AlphaFoldDB" id="W6Z0S4"/>
<name>W6Z0S4_COCMI</name>
<dbReference type="KEGG" id="bor:COCMIDRAFT_95750"/>
<feature type="coiled-coil region" evidence="1">
    <location>
        <begin position="115"/>
        <end position="170"/>
    </location>
</feature>
<feature type="compositionally biased region" description="Polar residues" evidence="2">
    <location>
        <begin position="243"/>
        <end position="257"/>
    </location>
</feature>
<evidence type="ECO:0000256" key="2">
    <source>
        <dbReference type="SAM" id="MobiDB-lite"/>
    </source>
</evidence>
<feature type="compositionally biased region" description="Polar residues" evidence="2">
    <location>
        <begin position="15"/>
        <end position="37"/>
    </location>
</feature>
<reference evidence="3 4" key="1">
    <citation type="journal article" date="2013" name="PLoS Genet.">
        <title>Comparative genome structure, secondary metabolite, and effector coding capacity across Cochliobolus pathogens.</title>
        <authorList>
            <person name="Condon B.J."/>
            <person name="Leng Y."/>
            <person name="Wu D."/>
            <person name="Bushley K.E."/>
            <person name="Ohm R.A."/>
            <person name="Otillar R."/>
            <person name="Martin J."/>
            <person name="Schackwitz W."/>
            <person name="Grimwood J."/>
            <person name="MohdZainudin N."/>
            <person name="Xue C."/>
            <person name="Wang R."/>
            <person name="Manning V.A."/>
            <person name="Dhillon B."/>
            <person name="Tu Z.J."/>
            <person name="Steffenson B.J."/>
            <person name="Salamov A."/>
            <person name="Sun H."/>
            <person name="Lowry S."/>
            <person name="LaButti K."/>
            <person name="Han J."/>
            <person name="Copeland A."/>
            <person name="Lindquist E."/>
            <person name="Barry K."/>
            <person name="Schmutz J."/>
            <person name="Baker S.E."/>
            <person name="Ciuffetti L.M."/>
            <person name="Grigoriev I.V."/>
            <person name="Zhong S."/>
            <person name="Turgeon B.G."/>
        </authorList>
    </citation>
    <scope>NUCLEOTIDE SEQUENCE [LARGE SCALE GENOMIC DNA]</scope>
    <source>
        <strain evidence="3 4">ATCC 44560</strain>
    </source>
</reference>
<dbReference type="GeneID" id="19128719"/>
<feature type="compositionally biased region" description="Polar residues" evidence="2">
    <location>
        <begin position="178"/>
        <end position="194"/>
    </location>
</feature>
<dbReference type="OrthoDB" id="3776185at2759"/>
<dbReference type="Proteomes" id="UP000054032">
    <property type="component" value="Unassembled WGS sequence"/>
</dbReference>
<organism evidence="3 4">
    <name type="scientific">Bipolaris oryzae ATCC 44560</name>
    <dbReference type="NCBI Taxonomy" id="930090"/>
    <lineage>
        <taxon>Eukaryota</taxon>
        <taxon>Fungi</taxon>
        <taxon>Dikarya</taxon>
        <taxon>Ascomycota</taxon>
        <taxon>Pezizomycotina</taxon>
        <taxon>Dothideomycetes</taxon>
        <taxon>Pleosporomycetidae</taxon>
        <taxon>Pleosporales</taxon>
        <taxon>Pleosporineae</taxon>
        <taxon>Pleosporaceae</taxon>
        <taxon>Bipolaris</taxon>
    </lineage>
</organism>
<evidence type="ECO:0000313" key="3">
    <source>
        <dbReference type="EMBL" id="EUC45352.1"/>
    </source>
</evidence>
<accession>W6Z0S4</accession>
<dbReference type="HOGENOM" id="CLU_509970_0_0_1"/>
<feature type="region of interest" description="Disordered" evidence="2">
    <location>
        <begin position="282"/>
        <end position="324"/>
    </location>
</feature>
<evidence type="ECO:0000256" key="1">
    <source>
        <dbReference type="SAM" id="Coils"/>
    </source>
</evidence>
<feature type="compositionally biased region" description="Basic and acidic residues" evidence="2">
    <location>
        <begin position="210"/>
        <end position="222"/>
    </location>
</feature>
<proteinExistence type="predicted"/>
<keyword evidence="4" id="KW-1185">Reference proteome</keyword>
<evidence type="ECO:0000313" key="4">
    <source>
        <dbReference type="Proteomes" id="UP000054032"/>
    </source>
</evidence>
<gene>
    <name evidence="3" type="ORF">COCMIDRAFT_95750</name>
</gene>
<dbReference type="EMBL" id="KI963986">
    <property type="protein sequence ID" value="EUC45352.1"/>
    <property type="molecule type" value="Genomic_DNA"/>
</dbReference>
<dbReference type="RefSeq" id="XP_007688157.1">
    <property type="nucleotide sequence ID" value="XM_007689967.1"/>
</dbReference>
<feature type="region of interest" description="Disordered" evidence="2">
    <location>
        <begin position="13"/>
        <end position="37"/>
    </location>
</feature>
<feature type="region of interest" description="Disordered" evidence="2">
    <location>
        <begin position="171"/>
        <end position="257"/>
    </location>
</feature>
<sequence length="538" mass="59562">MPNGNAFWAAGKHIVTSTNPPTPTSGETPNKFLSNGNGVDCVTPGAKKVSWADEEEDEKFLALLASRPENPAVASLQTTITDKDELLKGLEATVVTKDLRIGELEAAAQESHEHMEYLEESLQVKENTVKTLERENHVQFVKIQELYRETTEKEERIHCLERELERLAVAQEPKQIPVSDTQLSTRNDGANSNEMVKPEAETFTSTVAPEKSKSVETPESKEAISNSTELASAKKTKDDLTEKSANGPASQDIDSPTFVTKETLKVVPPAPKPRVLTFPIDMSKYGKKPAPDVATKDQGPSPGSMGGKKGRTESWNRSPKQARVKTDAKPFFNPSADIRQMPSTQRVLYGNGPDVSFKLGDVELKTLPQYVLMQCSGKAFQHFKTNPTATSWSFPAGSMDADATKSLLNWMDEMTYQGRVYSVSLNSAPANDHRNIQICRAARVMGLNNAYVGHFTKRLCERVRSKDVSLEFMDLLCKFAYPENDPVFDCLANRLAMQKAAGSMQGKAMLEKLATAYPVLRVKVEKIERRMGATWARK</sequence>